<dbReference type="Gene3D" id="3.40.50.620">
    <property type="entry name" value="HUPs"/>
    <property type="match status" value="1"/>
</dbReference>
<organism evidence="5 6">
    <name type="scientific">Eumeta variegata</name>
    <name type="common">Bagworm moth</name>
    <name type="synonym">Eumeta japonica</name>
    <dbReference type="NCBI Taxonomy" id="151549"/>
    <lineage>
        <taxon>Eukaryota</taxon>
        <taxon>Metazoa</taxon>
        <taxon>Ecdysozoa</taxon>
        <taxon>Arthropoda</taxon>
        <taxon>Hexapoda</taxon>
        <taxon>Insecta</taxon>
        <taxon>Pterygota</taxon>
        <taxon>Neoptera</taxon>
        <taxon>Endopterygota</taxon>
        <taxon>Lepidoptera</taxon>
        <taxon>Glossata</taxon>
        <taxon>Ditrysia</taxon>
        <taxon>Tineoidea</taxon>
        <taxon>Psychidae</taxon>
        <taxon>Oiketicinae</taxon>
        <taxon>Eumeta</taxon>
    </lineage>
</organism>
<keyword evidence="1" id="KW-0028">Amino-acid biosynthesis</keyword>
<sequence>MGKLLLIYLQGRPIPWPPRSPDLTPLDFYVWGRAKELVYAIEIQNVEDLRERIAVAFQKIQQEMLLSTTTVEIRRRCRAFIANDGGLDCTILAFLVDKLLANDSPIDLINIAFKKSPSNSYDVPDRITGRQSFEELKNLRPVRKWVFHEVNVPLEELEKYQKTTIADLVHPRQTILDESLGSALWFAARAKTDSSVSPCRVLLLGTGADELFGGYTRHKNAFKRLGWSGLHKELMLDWKRISFRNLARDNRVICDHGKQPRMPYLDEDFTEFVLNLKPWQRCFPAENLGSGLGDKLILRLVAFKLGLLNVSTFPKRALQFGSKIANKKEKGSDLSKNFQCTVLI</sequence>
<keyword evidence="3" id="KW-0315">Glutamine amidotransferase</keyword>
<dbReference type="InterPro" id="IPR014729">
    <property type="entry name" value="Rossmann-like_a/b/a_fold"/>
</dbReference>
<dbReference type="OrthoDB" id="10252281at2759"/>
<gene>
    <name evidence="5" type="ORF">EVAR_3270_1</name>
</gene>
<dbReference type="Pfam" id="PF00733">
    <property type="entry name" value="Asn_synthase"/>
    <property type="match status" value="2"/>
</dbReference>
<comment type="caution">
    <text evidence="5">The sequence shown here is derived from an EMBL/GenBank/DDBJ whole genome shotgun (WGS) entry which is preliminary data.</text>
</comment>
<name>A0A4C1SVS4_EUMVA</name>
<dbReference type="InterPro" id="IPR001962">
    <property type="entry name" value="Asn_synthase"/>
</dbReference>
<dbReference type="GO" id="GO:0004066">
    <property type="term" value="F:asparagine synthase (glutamine-hydrolyzing) activity"/>
    <property type="evidence" value="ECO:0007669"/>
    <property type="project" value="InterPro"/>
</dbReference>
<dbReference type="CDD" id="cd01991">
    <property type="entry name" value="Asn_synthase_B_C"/>
    <property type="match status" value="1"/>
</dbReference>
<evidence type="ECO:0000259" key="4">
    <source>
        <dbReference type="Pfam" id="PF00733"/>
    </source>
</evidence>
<dbReference type="Proteomes" id="UP000299102">
    <property type="component" value="Unassembled WGS sequence"/>
</dbReference>
<evidence type="ECO:0000313" key="5">
    <source>
        <dbReference type="EMBL" id="GBP06025.1"/>
    </source>
</evidence>
<dbReference type="AlphaFoldDB" id="A0A4C1SVS4"/>
<evidence type="ECO:0000256" key="1">
    <source>
        <dbReference type="ARBA" id="ARBA00022605"/>
    </source>
</evidence>
<keyword evidence="6" id="KW-1185">Reference proteome</keyword>
<protein>
    <submittedName>
        <fullName evidence="5">Asparagine synthetase domain-containing protein CG17486</fullName>
    </submittedName>
</protein>
<dbReference type="InterPro" id="IPR051857">
    <property type="entry name" value="Asn_synthetase_domain"/>
</dbReference>
<dbReference type="PANTHER" id="PTHR45937">
    <property type="entry name" value="ASPARAGINE SYNTHETASE DOMAIN-CONTAINING PROTEIN 1"/>
    <property type="match status" value="1"/>
</dbReference>
<feature type="domain" description="Asparagine synthetase" evidence="4">
    <location>
        <begin position="85"/>
        <end position="223"/>
    </location>
</feature>
<proteinExistence type="predicted"/>
<dbReference type="PANTHER" id="PTHR45937:SF1">
    <property type="entry name" value="ASPARAGINE SYNTHETASE DOMAIN-CONTAINING PROTEIN 1"/>
    <property type="match status" value="1"/>
</dbReference>
<keyword evidence="2" id="KW-0061">Asparagine biosynthesis</keyword>
<evidence type="ECO:0000256" key="2">
    <source>
        <dbReference type="ARBA" id="ARBA00022888"/>
    </source>
</evidence>
<accession>A0A4C1SVS4</accession>
<dbReference type="SUPFAM" id="SSF52402">
    <property type="entry name" value="Adenine nucleotide alpha hydrolases-like"/>
    <property type="match status" value="1"/>
</dbReference>
<evidence type="ECO:0000313" key="6">
    <source>
        <dbReference type="Proteomes" id="UP000299102"/>
    </source>
</evidence>
<dbReference type="GO" id="GO:0006529">
    <property type="term" value="P:asparagine biosynthetic process"/>
    <property type="evidence" value="ECO:0007669"/>
    <property type="project" value="UniProtKB-KW"/>
</dbReference>
<dbReference type="EMBL" id="BGZK01000020">
    <property type="protein sequence ID" value="GBP06025.1"/>
    <property type="molecule type" value="Genomic_DNA"/>
</dbReference>
<evidence type="ECO:0000256" key="3">
    <source>
        <dbReference type="ARBA" id="ARBA00022962"/>
    </source>
</evidence>
<feature type="domain" description="Asparagine synthetase" evidence="4">
    <location>
        <begin position="226"/>
        <end position="299"/>
    </location>
</feature>
<reference evidence="5 6" key="1">
    <citation type="journal article" date="2019" name="Commun. Biol.">
        <title>The bagworm genome reveals a unique fibroin gene that provides high tensile strength.</title>
        <authorList>
            <person name="Kono N."/>
            <person name="Nakamura H."/>
            <person name="Ohtoshi R."/>
            <person name="Tomita M."/>
            <person name="Numata K."/>
            <person name="Arakawa K."/>
        </authorList>
    </citation>
    <scope>NUCLEOTIDE SEQUENCE [LARGE SCALE GENOMIC DNA]</scope>
</reference>
<dbReference type="STRING" id="151549.A0A4C1SVS4"/>